<dbReference type="SUPFAM" id="SSF103647">
    <property type="entry name" value="TSP type-3 repeat"/>
    <property type="match status" value="1"/>
</dbReference>
<protein>
    <recommendedName>
        <fullName evidence="5">TNFR-Cys domain-containing protein</fullName>
    </recommendedName>
</protein>
<feature type="compositionally biased region" description="Acidic residues" evidence="1">
    <location>
        <begin position="964"/>
        <end position="974"/>
    </location>
</feature>
<keyword evidence="2" id="KW-0812">Transmembrane</keyword>
<reference evidence="4" key="1">
    <citation type="journal article" date="2020" name="bioRxiv">
        <title>A rank-normalized archaeal taxonomy based on genome phylogeny resolves widespread incomplete and uneven classifications.</title>
        <authorList>
            <person name="Rinke C."/>
            <person name="Chuvochina M."/>
            <person name="Mussig A.J."/>
            <person name="Chaumeil P.-A."/>
            <person name="Waite D.W."/>
            <person name="Whitman W.B."/>
            <person name="Parks D.H."/>
            <person name="Hugenholtz P."/>
        </authorList>
    </citation>
    <scope>NUCLEOTIDE SEQUENCE [LARGE SCALE GENOMIC DNA]</scope>
</reference>
<feature type="transmembrane region" description="Helical" evidence="2">
    <location>
        <begin position="867"/>
        <end position="893"/>
    </location>
</feature>
<dbReference type="InterPro" id="IPR028974">
    <property type="entry name" value="TSP_type-3_rpt"/>
</dbReference>
<organism evidence="3 4">
    <name type="scientific">Candidatus Iainarchaeum sp</name>
    <dbReference type="NCBI Taxonomy" id="3101447"/>
    <lineage>
        <taxon>Archaea</taxon>
        <taxon>Candidatus Iainarchaeota</taxon>
        <taxon>Candidatus Iainarchaeia</taxon>
        <taxon>Candidatus Iainarchaeales</taxon>
        <taxon>Candidatus Iainarchaeaceae</taxon>
        <taxon>Candidatus Iainarchaeum</taxon>
    </lineage>
</organism>
<dbReference type="GO" id="GO:0005509">
    <property type="term" value="F:calcium ion binding"/>
    <property type="evidence" value="ECO:0007669"/>
    <property type="project" value="InterPro"/>
</dbReference>
<gene>
    <name evidence="3" type="ORF">HA237_04025</name>
</gene>
<evidence type="ECO:0008006" key="5">
    <source>
        <dbReference type="Google" id="ProtNLM"/>
    </source>
</evidence>
<name>A0A7J4ISR9_9ARCH</name>
<evidence type="ECO:0000313" key="3">
    <source>
        <dbReference type="EMBL" id="HIH08512.1"/>
    </source>
</evidence>
<feature type="compositionally biased region" description="Basic and acidic residues" evidence="1">
    <location>
        <begin position="1010"/>
        <end position="1033"/>
    </location>
</feature>
<dbReference type="EMBL" id="DUFG01000018">
    <property type="protein sequence ID" value="HIH08512.1"/>
    <property type="molecule type" value="Genomic_DNA"/>
</dbReference>
<dbReference type="AlphaFoldDB" id="A0A7J4ISR9"/>
<evidence type="ECO:0000313" key="4">
    <source>
        <dbReference type="Proteomes" id="UP000577419"/>
    </source>
</evidence>
<evidence type="ECO:0000256" key="1">
    <source>
        <dbReference type="SAM" id="MobiDB-lite"/>
    </source>
</evidence>
<evidence type="ECO:0000256" key="2">
    <source>
        <dbReference type="SAM" id="Phobius"/>
    </source>
</evidence>
<sequence>MNVKNNSGGHLFEAVCYYSTQYSIGLWDECNADGTQEGTGQLDSPKLAGTIVDFGGNDYLCHLFEGKEAWLKCGGTAPGPDGAKIDSDFGITDSGATGYTGYGSDYSCCQGNQWIEGHCGGVVDVELDPNSSGVFVLLETGEVAGIGGASASNLLASGQQFPWWAPSGDARAVGLEIIFNGRGAYILDNYGGRHAVGQAPIINCPFYPGWDIVRDLEFTYNTFGIVDGFYVLDGYGLVYACGNADSSLVVGGYSCGQGNLCYTSGVDQFVDIELSPDETRIYQLSNRGEIFYSGSSSSHLAPGSAPLFSGGGATDLELNLNDNNVVGVYVVNGNHSLGRVGSTRGYVDAPGGNPPTGLFVDLEFSADFEKMFVLSYDGNAGNFGNNDGVQLLQAIHEDIDGDGVEDSEDLCSGTASGAVVDGFGCSCAQKLASSAPSQVRCAVPSAQCVVASCVDSTGTAVCSTSSAPAGTACTGTCTSGSSYCGGTTGEIPFSCTATCNSAGTCNTVTQPGTICTSFDNMTCSNGNCACESGYADCDGSQSNGCEININSSRLNCGQCGLSCSAGRECINAVCAGQANAECDADSDCRGDETCSSNDRCVSISCGACEIARNHACVSRCASGDVCRSNVCVPAGGEECDSDSDCGSGQECVSGACETVVVSPTSCDNDADCQDDEKCDEGFCEEVDCGECGRARSHQCAESDDLCANNERCENLQCVPLNCPEGQVVSNHGCVVCSGVACGGVCRSDAGVCCFGKWNSGIESCEASSAAVLASLLGSGEDVDARSFYDKASASQQSGFVLKAEAEARIGIALYKKNALAGEGKDVSRVVSLIDSAKASLASGDFDEAIDFAQQAIDEAARLAGGDWMALAAFAVFFVVAASVLGVLVYFMFLKKKKEPFEPKEEEQLGRPKKLEEEKWRESLSAVKGKPLQPSKPLVKPLIKAKPVERKKSVEELLGDKKPEEEEPEEEDIEELFGATPETPETVEAKGEKKELKKKLKKGEEDQEEDLEKKKDDIFKEVEEELGRGEDEED</sequence>
<dbReference type="Proteomes" id="UP000577419">
    <property type="component" value="Unassembled WGS sequence"/>
</dbReference>
<feature type="compositionally biased region" description="Basic and acidic residues" evidence="1">
    <location>
        <begin position="949"/>
        <end position="963"/>
    </location>
</feature>
<keyword evidence="2" id="KW-1133">Transmembrane helix</keyword>
<feature type="region of interest" description="Disordered" evidence="1">
    <location>
        <begin position="949"/>
        <end position="1033"/>
    </location>
</feature>
<accession>A0A7J4ISR9</accession>
<keyword evidence="2" id="KW-0472">Membrane</keyword>
<comment type="caution">
    <text evidence="3">The sequence shown here is derived from an EMBL/GenBank/DDBJ whole genome shotgun (WGS) entry which is preliminary data.</text>
</comment>
<proteinExistence type="predicted"/>